<dbReference type="EMBL" id="AYTS01000070">
    <property type="protein sequence ID" value="OOP56643.1"/>
    <property type="molecule type" value="Genomic_DNA"/>
</dbReference>
<organism evidence="1 2">
    <name type="scientific">Candidatus Brocadia carolinensis</name>
    <dbReference type="NCBI Taxonomy" id="1004156"/>
    <lineage>
        <taxon>Bacteria</taxon>
        <taxon>Pseudomonadati</taxon>
        <taxon>Planctomycetota</taxon>
        <taxon>Candidatus Brocadiia</taxon>
        <taxon>Candidatus Brocadiales</taxon>
        <taxon>Candidatus Brocadiaceae</taxon>
        <taxon>Candidatus Brocadia</taxon>
    </lineage>
</organism>
<name>A0A1V4AU31_9BACT</name>
<gene>
    <name evidence="1" type="ORF">AYP45_08025</name>
</gene>
<evidence type="ECO:0000313" key="1">
    <source>
        <dbReference type="EMBL" id="OOP56643.1"/>
    </source>
</evidence>
<comment type="caution">
    <text evidence="1">The sequence shown here is derived from an EMBL/GenBank/DDBJ whole genome shotgun (WGS) entry which is preliminary data.</text>
</comment>
<dbReference type="STRING" id="1004156.AYP45_08025"/>
<proteinExistence type="predicted"/>
<sequence>MYFLLQPISNIFDRAERLLFNPLLLKRGLDCGCLTRCFALHMSFTAHTQRHKYVFILYNKDKLLSLRLCLCVSVVKRVPVCS</sequence>
<protein>
    <submittedName>
        <fullName evidence="1">Uncharacterized protein</fullName>
    </submittedName>
</protein>
<reference evidence="1 2" key="1">
    <citation type="journal article" date="2017" name="Water Res.">
        <title>Discovery and metagenomic analysis of an anammox bacterial enrichment related to Candidatus "Brocadia caroliniensis" in a full-scale glycerol-fed nitritation-denitritation separate centrate treatment process.</title>
        <authorList>
            <person name="Park H."/>
            <person name="Brotto A.C."/>
            <person name="van Loosdrecht M.C."/>
            <person name="Chandran K."/>
        </authorList>
    </citation>
    <scope>NUCLEOTIDE SEQUENCE [LARGE SCALE GENOMIC DNA]</scope>
    <source>
        <strain evidence="1">26THWARD</strain>
    </source>
</reference>
<dbReference type="AlphaFoldDB" id="A0A1V4AU31"/>
<accession>A0A1V4AU31</accession>
<evidence type="ECO:0000313" key="2">
    <source>
        <dbReference type="Proteomes" id="UP000189681"/>
    </source>
</evidence>
<dbReference type="Proteomes" id="UP000189681">
    <property type="component" value="Unassembled WGS sequence"/>
</dbReference>